<dbReference type="GO" id="GO:0006355">
    <property type="term" value="P:regulation of DNA-templated transcription"/>
    <property type="evidence" value="ECO:0007669"/>
    <property type="project" value="InterPro"/>
</dbReference>
<dbReference type="Gene3D" id="1.10.1660.10">
    <property type="match status" value="1"/>
</dbReference>
<dbReference type="InterPro" id="IPR006118">
    <property type="entry name" value="Recombinase_CS"/>
</dbReference>
<evidence type="ECO:0000256" key="4">
    <source>
        <dbReference type="PIRSR" id="PIRSR606118-50"/>
    </source>
</evidence>
<dbReference type="AlphaFoldDB" id="A0AAI9S9H9"/>
<feature type="domain" description="Resolvase/invertase-type recombinase catalytic" evidence="7">
    <location>
        <begin position="56"/>
        <end position="192"/>
    </location>
</feature>
<dbReference type="NCBIfam" id="NF033518">
    <property type="entry name" value="transpos_IS607"/>
    <property type="match status" value="1"/>
</dbReference>
<dbReference type="InterPro" id="IPR051491">
    <property type="entry name" value="Recombinase/Transposase-rel"/>
</dbReference>
<keyword evidence="9" id="KW-1185">Reference proteome</keyword>
<dbReference type="GO" id="GO:0015074">
    <property type="term" value="P:DNA integration"/>
    <property type="evidence" value="ECO:0007669"/>
    <property type="project" value="UniProtKB-KW"/>
</dbReference>
<feature type="active site" description="O-(5'-phospho-DNA)-serine intermediate" evidence="4 5">
    <location>
        <position position="64"/>
    </location>
</feature>
<dbReference type="SMART" id="SM00857">
    <property type="entry name" value="Resolvase"/>
    <property type="match status" value="1"/>
</dbReference>
<dbReference type="PANTHER" id="PTHR36172">
    <property type="match status" value="1"/>
</dbReference>
<evidence type="ECO:0000313" key="8">
    <source>
        <dbReference type="EMBL" id="KAB7649700.1"/>
    </source>
</evidence>
<dbReference type="EMBL" id="WEHW01000069">
    <property type="protein sequence ID" value="KAB7649700.1"/>
    <property type="molecule type" value="Genomic_DNA"/>
</dbReference>
<keyword evidence="2" id="KW-0238">DNA-binding</keyword>
<dbReference type="Proteomes" id="UP000469462">
    <property type="component" value="Unassembled WGS sequence"/>
</dbReference>
<name>A0AAI9S9H9_9BURK</name>
<reference evidence="8 9" key="1">
    <citation type="submission" date="2019-10" db="EMBL/GenBank/DDBJ databases">
        <title>Genome diversity of Sutterella seckii.</title>
        <authorList>
            <person name="Chaplin A.V."/>
            <person name="Sokolova S.R."/>
            <person name="Mosin K.A."/>
            <person name="Ivanova E.L."/>
            <person name="Kochetkova T.O."/>
            <person name="Goltsov A.Y."/>
            <person name="Trofimov D.Y."/>
            <person name="Efimov B.A."/>
        </authorList>
    </citation>
    <scope>NUCLEOTIDE SEQUENCE [LARGE SCALE GENOMIC DNA]</scope>
    <source>
        <strain evidence="8 9">ASD3426</strain>
    </source>
</reference>
<gene>
    <name evidence="8" type="ORF">GBM96_10875</name>
</gene>
<dbReference type="SUPFAM" id="SSF53041">
    <property type="entry name" value="Resolvase-like"/>
    <property type="match status" value="1"/>
</dbReference>
<dbReference type="Gene3D" id="3.40.50.1390">
    <property type="entry name" value="Resolvase, N-terminal catalytic domain"/>
    <property type="match status" value="1"/>
</dbReference>
<dbReference type="RefSeq" id="WP_139687254.1">
    <property type="nucleotide sequence ID" value="NZ_WEHW01000069.1"/>
</dbReference>
<keyword evidence="3" id="KW-0233">DNA recombination</keyword>
<dbReference type="Pfam" id="PF00239">
    <property type="entry name" value="Resolvase"/>
    <property type="match status" value="1"/>
</dbReference>
<dbReference type="GO" id="GO:0003677">
    <property type="term" value="F:DNA binding"/>
    <property type="evidence" value="ECO:0007669"/>
    <property type="project" value="UniProtKB-KW"/>
</dbReference>
<evidence type="ECO:0000259" key="7">
    <source>
        <dbReference type="PROSITE" id="PS51736"/>
    </source>
</evidence>
<dbReference type="InterPro" id="IPR000551">
    <property type="entry name" value="MerR-type_HTH_dom"/>
</dbReference>
<comment type="caution">
    <text evidence="8">The sequence shown here is derived from an EMBL/GenBank/DDBJ whole genome shotgun (WGS) entry which is preliminary data.</text>
</comment>
<accession>A0AAI9S9H9</accession>
<keyword evidence="1" id="KW-0229">DNA integration</keyword>
<dbReference type="InterPro" id="IPR048046">
    <property type="entry name" value="Transpos_IS607"/>
</dbReference>
<evidence type="ECO:0000256" key="5">
    <source>
        <dbReference type="PROSITE-ProRule" id="PRU10137"/>
    </source>
</evidence>
<evidence type="ECO:0000256" key="1">
    <source>
        <dbReference type="ARBA" id="ARBA00022908"/>
    </source>
</evidence>
<evidence type="ECO:0000256" key="3">
    <source>
        <dbReference type="ARBA" id="ARBA00023172"/>
    </source>
</evidence>
<feature type="domain" description="HTH merR-type" evidence="6">
    <location>
        <begin position="1"/>
        <end position="48"/>
    </location>
</feature>
<dbReference type="PROSITE" id="PS00397">
    <property type="entry name" value="RECOMBINASES_1"/>
    <property type="match status" value="1"/>
</dbReference>
<dbReference type="Pfam" id="PF00376">
    <property type="entry name" value="MerR"/>
    <property type="match status" value="1"/>
</dbReference>
<proteinExistence type="predicted"/>
<organism evidence="8 9">
    <name type="scientific">Sutterella seckii</name>
    <dbReference type="NCBI Taxonomy" id="1944635"/>
    <lineage>
        <taxon>Bacteria</taxon>
        <taxon>Pseudomonadati</taxon>
        <taxon>Pseudomonadota</taxon>
        <taxon>Betaproteobacteria</taxon>
        <taxon>Burkholderiales</taxon>
        <taxon>Sutterellaceae</taxon>
        <taxon>Sutterella</taxon>
    </lineage>
</organism>
<dbReference type="Gene3D" id="1.10.287.2170">
    <property type="match status" value="1"/>
</dbReference>
<protein>
    <submittedName>
        <fullName evidence="8">IS607 family transposase</fullName>
    </submittedName>
</protein>
<dbReference type="InterPro" id="IPR036162">
    <property type="entry name" value="Resolvase-like_N_sf"/>
</dbReference>
<dbReference type="PROSITE" id="PS51736">
    <property type="entry name" value="RECOMBINASES_3"/>
    <property type="match status" value="1"/>
</dbReference>
<dbReference type="InterPro" id="IPR006119">
    <property type="entry name" value="Resolv_N"/>
</dbReference>
<dbReference type="GO" id="GO:0000150">
    <property type="term" value="F:DNA strand exchange activity"/>
    <property type="evidence" value="ECO:0007669"/>
    <property type="project" value="InterPro"/>
</dbReference>
<dbReference type="PROSITE" id="PS50937">
    <property type="entry name" value="HTH_MERR_2"/>
    <property type="match status" value="1"/>
</dbReference>
<evidence type="ECO:0000313" key="9">
    <source>
        <dbReference type="Proteomes" id="UP000469462"/>
    </source>
</evidence>
<dbReference type="InterPro" id="IPR009061">
    <property type="entry name" value="DNA-bd_dom_put_sf"/>
</dbReference>
<dbReference type="SUPFAM" id="SSF46955">
    <property type="entry name" value="Putative DNA-binding domain"/>
    <property type="match status" value="1"/>
</dbReference>
<dbReference type="PANTHER" id="PTHR36172:SF1">
    <property type="entry name" value="RESOLVASE-RELATED"/>
    <property type="match status" value="1"/>
</dbReference>
<evidence type="ECO:0000256" key="2">
    <source>
        <dbReference type="ARBA" id="ARBA00023125"/>
    </source>
</evidence>
<sequence>MTLCSIGVIARHYGVSPSTIRRWVEKGFIQAEGRNFGGHRRFREPAVQSSETAGRKIVGYARVSSHDQKSDLLRQADRLREAGCDEVISDIGSDLNCRKPGLRRLLRMLLDNRIEKLLVLHEDRLLRFGVPLVRFLCGRVNTEFLVVEAVTPVSFEAELARDVVTLMTVFCARLYGRRGRRKGSPRNLQAMG</sequence>
<evidence type="ECO:0000259" key="6">
    <source>
        <dbReference type="PROSITE" id="PS50937"/>
    </source>
</evidence>